<gene>
    <name evidence="1" type="ORF">P9H32_07115</name>
</gene>
<dbReference type="EMBL" id="JARVCO010000008">
    <property type="protein sequence ID" value="MDZ8118399.1"/>
    <property type="molecule type" value="Genomic_DNA"/>
</dbReference>
<organism evidence="1 2">
    <name type="scientific">Pontiella agarivorans</name>
    <dbReference type="NCBI Taxonomy" id="3038953"/>
    <lineage>
        <taxon>Bacteria</taxon>
        <taxon>Pseudomonadati</taxon>
        <taxon>Kiritimatiellota</taxon>
        <taxon>Kiritimatiellia</taxon>
        <taxon>Kiritimatiellales</taxon>
        <taxon>Pontiellaceae</taxon>
        <taxon>Pontiella</taxon>
    </lineage>
</organism>
<name>A0ABU5MVZ1_9BACT</name>
<evidence type="ECO:0000313" key="1">
    <source>
        <dbReference type="EMBL" id="MDZ8118399.1"/>
    </source>
</evidence>
<dbReference type="Proteomes" id="UP001290861">
    <property type="component" value="Unassembled WGS sequence"/>
</dbReference>
<proteinExistence type="predicted"/>
<comment type="caution">
    <text evidence="1">The sequence shown here is derived from an EMBL/GenBank/DDBJ whole genome shotgun (WGS) entry which is preliminary data.</text>
</comment>
<protein>
    <submittedName>
        <fullName evidence="1">Uncharacterized protein</fullName>
    </submittedName>
</protein>
<sequence>MKKRILFILMFVVIVGIIYFRPTTEWTQCSQCGVQQIERGIARKVIPAWSVYEFDEYGTYAEWKKLHPGKTCEHDFRKVKHKTPATTLDELHQAED</sequence>
<dbReference type="RefSeq" id="WP_322608199.1">
    <property type="nucleotide sequence ID" value="NZ_JARVCO010000008.1"/>
</dbReference>
<accession>A0ABU5MVZ1</accession>
<reference evidence="1 2" key="1">
    <citation type="journal article" date="2024" name="Appl. Environ. Microbiol.">
        <title>Pontiella agarivorans sp. nov., a novel marine anaerobic bacterium capable of degrading macroalgal polysaccharides and fixing nitrogen.</title>
        <authorList>
            <person name="Liu N."/>
            <person name="Kivenson V."/>
            <person name="Peng X."/>
            <person name="Cui Z."/>
            <person name="Lankiewicz T.S."/>
            <person name="Gosselin K.M."/>
            <person name="English C.J."/>
            <person name="Blair E.M."/>
            <person name="O'Malley M.A."/>
            <person name="Valentine D.L."/>
        </authorList>
    </citation>
    <scope>NUCLEOTIDE SEQUENCE [LARGE SCALE GENOMIC DNA]</scope>
    <source>
        <strain evidence="1 2">NLcol2</strain>
    </source>
</reference>
<evidence type="ECO:0000313" key="2">
    <source>
        <dbReference type="Proteomes" id="UP001290861"/>
    </source>
</evidence>
<keyword evidence="2" id="KW-1185">Reference proteome</keyword>